<feature type="domain" description="Transcription regulator TrmB C-terminal" evidence="2">
    <location>
        <begin position="198"/>
        <end position="298"/>
    </location>
</feature>
<evidence type="ECO:0000259" key="2">
    <source>
        <dbReference type="Pfam" id="PF11495"/>
    </source>
</evidence>
<proteinExistence type="predicted"/>
<dbReference type="PANTHER" id="PTHR34293">
    <property type="entry name" value="HTH-TYPE TRANSCRIPTIONAL REGULATOR TRMBL2"/>
    <property type="match status" value="1"/>
</dbReference>
<protein>
    <submittedName>
        <fullName evidence="3">TrmB family transcriptional regulator</fullName>
    </submittedName>
</protein>
<reference evidence="3 4" key="1">
    <citation type="journal article" date="2019" name="Extremophiles">
        <title>Biogeography of thermophiles and predominance of Thermus scotoductus in domestic water heaters.</title>
        <authorList>
            <person name="Wilpiszeski R.L."/>
            <person name="Zhang Z."/>
            <person name="House C.H."/>
        </authorList>
    </citation>
    <scope>NUCLEOTIDE SEQUENCE [LARGE SCALE GENOMIC DNA]</scope>
    <source>
        <strain evidence="3 4">34_S34</strain>
    </source>
</reference>
<dbReference type="Pfam" id="PF01978">
    <property type="entry name" value="TrmB"/>
    <property type="match status" value="1"/>
</dbReference>
<sequence>MDSSPLFPCRGGTGEAYTPLNAAGGEAHRGHSAAYMELIAHGLRLLFPFRLSRRLLADIPGTPADLDTDDAAGYTGPNEVRKLTTPMTDTATPAIADLQALGFSQYEAKAYLALLRGGRQKGYEVAKESGVPRSMVYQALERLVARGAAYRTEDKEGVFYGAVPPEELLSRYERDLVRKIARARESLSRIGPERPAEAIWRVRGPERTVGEAQTLVEQAHRALTLSLWQEQLDILQDALLEARRRGVRIRLVLFGNRADPELGKIYYHHFVDPRVVEGRLRARLFVVVRDHEEVVVGNLVGEGESWAVRTRDPALVLVAEEYVRHDVVLAEMTLAYGVDKLTALWTGREDLRQMVTGEEVYGAP</sequence>
<dbReference type="InterPro" id="IPR036388">
    <property type="entry name" value="WH-like_DNA-bd_sf"/>
</dbReference>
<evidence type="ECO:0000313" key="4">
    <source>
        <dbReference type="Proteomes" id="UP000286734"/>
    </source>
</evidence>
<dbReference type="InterPro" id="IPR051797">
    <property type="entry name" value="TrmB-like"/>
</dbReference>
<accession>A0A430REV6</accession>
<dbReference type="AlphaFoldDB" id="A0A430REV6"/>
<feature type="domain" description="Transcription regulator TrmB N-terminal" evidence="1">
    <location>
        <begin position="98"/>
        <end position="166"/>
    </location>
</feature>
<evidence type="ECO:0000259" key="1">
    <source>
        <dbReference type="Pfam" id="PF01978"/>
    </source>
</evidence>
<name>A0A430REV6_THESC</name>
<dbReference type="Pfam" id="PF11495">
    <property type="entry name" value="Regulator_TrmB"/>
    <property type="match status" value="1"/>
</dbReference>
<dbReference type="InterPro" id="IPR021586">
    <property type="entry name" value="Tscrpt_reg_TrmB_C"/>
</dbReference>
<dbReference type="CDD" id="cd09124">
    <property type="entry name" value="PLDc_like_TrmB_middle"/>
    <property type="match status" value="1"/>
</dbReference>
<dbReference type="InterPro" id="IPR002831">
    <property type="entry name" value="Tscrpt_reg_TrmB_N"/>
</dbReference>
<dbReference type="EMBL" id="PELP01000088">
    <property type="protein sequence ID" value="RTH06086.1"/>
    <property type="molecule type" value="Genomic_DNA"/>
</dbReference>
<dbReference type="SUPFAM" id="SSF46785">
    <property type="entry name" value="Winged helix' DNA-binding domain"/>
    <property type="match status" value="1"/>
</dbReference>
<dbReference type="Gene3D" id="1.10.10.10">
    <property type="entry name" value="Winged helix-like DNA-binding domain superfamily/Winged helix DNA-binding domain"/>
    <property type="match status" value="1"/>
</dbReference>
<gene>
    <name evidence="3" type="ORF">CSW47_04030</name>
</gene>
<dbReference type="Proteomes" id="UP000286734">
    <property type="component" value="Unassembled WGS sequence"/>
</dbReference>
<evidence type="ECO:0000313" key="3">
    <source>
        <dbReference type="EMBL" id="RTH06086.1"/>
    </source>
</evidence>
<organism evidence="3 4">
    <name type="scientific">Thermus scotoductus</name>
    <dbReference type="NCBI Taxonomy" id="37636"/>
    <lineage>
        <taxon>Bacteria</taxon>
        <taxon>Thermotogati</taxon>
        <taxon>Deinococcota</taxon>
        <taxon>Deinococci</taxon>
        <taxon>Thermales</taxon>
        <taxon>Thermaceae</taxon>
        <taxon>Thermus</taxon>
    </lineage>
</organism>
<comment type="caution">
    <text evidence="3">The sequence shown here is derived from an EMBL/GenBank/DDBJ whole genome shotgun (WGS) entry which is preliminary data.</text>
</comment>
<dbReference type="PANTHER" id="PTHR34293:SF1">
    <property type="entry name" value="HTH-TYPE TRANSCRIPTIONAL REGULATOR TRMBL2"/>
    <property type="match status" value="1"/>
</dbReference>
<dbReference type="InterPro" id="IPR036390">
    <property type="entry name" value="WH_DNA-bd_sf"/>
</dbReference>